<reference evidence="5" key="2">
    <citation type="journal article" date="2019" name="Int. J. Syst. Evol. Microbiol.">
        <title>The Global Catalogue of Microorganisms (GCM) 10K type strain sequencing project: providing services to taxonomists for standard genome sequencing and annotation.</title>
        <authorList>
            <consortium name="The Broad Institute Genomics Platform"/>
            <consortium name="The Broad Institute Genome Sequencing Center for Infectious Disease"/>
            <person name="Wu L."/>
            <person name="Ma J."/>
        </authorList>
    </citation>
    <scope>NUCLEOTIDE SEQUENCE [LARGE SCALE GENOMIC DNA]</scope>
    <source>
        <strain evidence="5">NBRC 107715</strain>
    </source>
</reference>
<proteinExistence type="predicted"/>
<evidence type="ECO:0000256" key="1">
    <source>
        <dbReference type="SAM" id="SignalP"/>
    </source>
</evidence>
<evidence type="ECO:0000313" key="2">
    <source>
        <dbReference type="EMBL" id="GEP02915.1"/>
    </source>
</evidence>
<feature type="chain" id="PRO_5021705747" evidence="1">
    <location>
        <begin position="22"/>
        <end position="114"/>
    </location>
</feature>
<dbReference type="EMBL" id="BJZU01000014">
    <property type="protein sequence ID" value="GEP02915.1"/>
    <property type="molecule type" value="Genomic_DNA"/>
</dbReference>
<feature type="signal peptide" evidence="1">
    <location>
        <begin position="1"/>
        <end position="21"/>
    </location>
</feature>
<dbReference type="Proteomes" id="UP000321960">
    <property type="component" value="Unassembled WGS sequence"/>
</dbReference>
<dbReference type="RefSeq" id="WP_147024651.1">
    <property type="nucleotide sequence ID" value="NZ_BJZU01000014.1"/>
</dbReference>
<reference evidence="3" key="4">
    <citation type="submission" date="2023-01" db="EMBL/GenBank/DDBJ databases">
        <title>Draft genome sequence of Methylobacterium oxalidis strain NBRC 107715.</title>
        <authorList>
            <person name="Sun Q."/>
            <person name="Mori K."/>
        </authorList>
    </citation>
    <scope>NUCLEOTIDE SEQUENCE</scope>
    <source>
        <strain evidence="3">NBRC 107715</strain>
    </source>
</reference>
<protein>
    <submittedName>
        <fullName evidence="2">Uncharacterized protein</fullName>
    </submittedName>
</protein>
<accession>A0A512IZ03</accession>
<name>A0A512IZ03_9HYPH</name>
<evidence type="ECO:0000313" key="3">
    <source>
        <dbReference type="EMBL" id="GLS65848.1"/>
    </source>
</evidence>
<sequence>MRVVLRLAVVAWLGAGLAAGAEEPAPPRETAAKIAGLAGFVNLSCPDLRSDPVRLQAVMRSLGVEMADLELGRLRLSAQGYIEAYRRDVPRSCARAASLFGRDGTVIRGLVVPR</sequence>
<dbReference type="OrthoDB" id="7996606at2"/>
<dbReference type="EMBL" id="BSPK01000084">
    <property type="protein sequence ID" value="GLS65848.1"/>
    <property type="molecule type" value="Genomic_DNA"/>
</dbReference>
<evidence type="ECO:0000313" key="4">
    <source>
        <dbReference type="Proteomes" id="UP000321960"/>
    </source>
</evidence>
<organism evidence="2 4">
    <name type="scientific">Methylobacterium oxalidis</name>
    <dbReference type="NCBI Taxonomy" id="944322"/>
    <lineage>
        <taxon>Bacteria</taxon>
        <taxon>Pseudomonadati</taxon>
        <taxon>Pseudomonadota</taxon>
        <taxon>Alphaproteobacteria</taxon>
        <taxon>Hyphomicrobiales</taxon>
        <taxon>Methylobacteriaceae</taxon>
        <taxon>Methylobacterium</taxon>
    </lineage>
</organism>
<reference evidence="3" key="1">
    <citation type="journal article" date="2014" name="Int. J. Syst. Evol. Microbiol.">
        <title>Complete genome of a new Firmicutes species belonging to the dominant human colonic microbiota ('Ruminococcus bicirculans') reveals two chromosomes and a selective capacity to utilize plant glucans.</title>
        <authorList>
            <consortium name="NISC Comparative Sequencing Program"/>
            <person name="Wegmann U."/>
            <person name="Louis P."/>
            <person name="Goesmann A."/>
            <person name="Henrissat B."/>
            <person name="Duncan S.H."/>
            <person name="Flint H.J."/>
        </authorList>
    </citation>
    <scope>NUCLEOTIDE SEQUENCE</scope>
    <source>
        <strain evidence="3">NBRC 107715</strain>
    </source>
</reference>
<keyword evidence="5" id="KW-1185">Reference proteome</keyword>
<keyword evidence="1" id="KW-0732">Signal</keyword>
<comment type="caution">
    <text evidence="2">The sequence shown here is derived from an EMBL/GenBank/DDBJ whole genome shotgun (WGS) entry which is preliminary data.</text>
</comment>
<dbReference type="Proteomes" id="UP001156856">
    <property type="component" value="Unassembled WGS sequence"/>
</dbReference>
<reference evidence="2 4" key="3">
    <citation type="submission" date="2019-07" db="EMBL/GenBank/DDBJ databases">
        <title>Whole genome shotgun sequence of Methylobacterium oxalidis NBRC 107715.</title>
        <authorList>
            <person name="Hosoyama A."/>
            <person name="Uohara A."/>
            <person name="Ohji S."/>
            <person name="Ichikawa N."/>
        </authorList>
    </citation>
    <scope>NUCLEOTIDE SEQUENCE [LARGE SCALE GENOMIC DNA]</scope>
    <source>
        <strain evidence="2 4">NBRC 107715</strain>
    </source>
</reference>
<dbReference type="AlphaFoldDB" id="A0A512IZ03"/>
<gene>
    <name evidence="3" type="ORF">GCM10007888_42300</name>
    <name evidence="2" type="ORF">MOX02_09530</name>
</gene>
<evidence type="ECO:0000313" key="5">
    <source>
        <dbReference type="Proteomes" id="UP001156856"/>
    </source>
</evidence>